<dbReference type="InterPro" id="IPR002049">
    <property type="entry name" value="LE_dom"/>
</dbReference>
<dbReference type="InterPro" id="IPR009030">
    <property type="entry name" value="Growth_fac_rcpt_cys_sf"/>
</dbReference>
<sequence length="361" mass="39515">MNGSRAWRLAAWLLLCLSCSAAVARKDSCETCTKLVERFHKGLENTAKKNFGGGNTAWEEKTLSKYESSEIRLVEIIENICDSSDFECNHMVEEHEEQIEKWWFKMKQKYPDLLKWFCIEAIKVCCPSGSYGPDCLACLGGSERPCHGNGFCSGDGTRSGDGSCRCKAEYTGSFCLECSDGYYSSERNDTHAVCIACNQACKTCNGPSNEDCKECNNGWVKDDGKCVDLNECASEESPCKDSQYCLNTEGSFLCKECDGSCSGCSGEGPESCKDCATGFVMLSGKCTDVDECDASEKLCLRENEVCLNTAGSYKCTCSEGFEDKEGNCVKIMETENPEITEGETGTPASDTNILNTAHEDL</sequence>
<evidence type="ECO:0000256" key="8">
    <source>
        <dbReference type="ARBA" id="ARBA00023157"/>
    </source>
</evidence>
<evidence type="ECO:0000256" key="4">
    <source>
        <dbReference type="ARBA" id="ARBA00022729"/>
    </source>
</evidence>
<feature type="chain" id="PRO_5037126266" description="EGF-like domain-containing protein" evidence="12">
    <location>
        <begin position="25"/>
        <end position="361"/>
    </location>
</feature>
<keyword evidence="7" id="KW-0106">Calcium</keyword>
<dbReference type="InterPro" id="IPR000742">
    <property type="entry name" value="EGF"/>
</dbReference>
<dbReference type="SUPFAM" id="SSF57184">
    <property type="entry name" value="Growth factor receptor domain"/>
    <property type="match status" value="1"/>
</dbReference>
<dbReference type="InterPro" id="IPR021852">
    <property type="entry name" value="DUF3456"/>
</dbReference>
<accession>A0A974HT85</accession>
<dbReference type="PANTHER" id="PTHR24039">
    <property type="entry name" value="FIBRILLIN-RELATED"/>
    <property type="match status" value="1"/>
</dbReference>
<evidence type="ECO:0000256" key="1">
    <source>
        <dbReference type="ARBA" id="ARBA00004240"/>
    </source>
</evidence>
<evidence type="ECO:0000256" key="5">
    <source>
        <dbReference type="ARBA" id="ARBA00022737"/>
    </source>
</evidence>
<dbReference type="Gene3D" id="2.10.25.10">
    <property type="entry name" value="Laminin"/>
    <property type="match status" value="1"/>
</dbReference>
<comment type="similarity">
    <text evidence="2">Belongs to the CRELD family.</text>
</comment>
<organism evidence="14 15">
    <name type="scientific">Xenopus laevis</name>
    <name type="common">African clawed frog</name>
    <dbReference type="NCBI Taxonomy" id="8355"/>
    <lineage>
        <taxon>Eukaryota</taxon>
        <taxon>Metazoa</taxon>
        <taxon>Chordata</taxon>
        <taxon>Craniata</taxon>
        <taxon>Vertebrata</taxon>
        <taxon>Euteleostomi</taxon>
        <taxon>Amphibia</taxon>
        <taxon>Batrachia</taxon>
        <taxon>Anura</taxon>
        <taxon>Pipoidea</taxon>
        <taxon>Pipidae</taxon>
        <taxon>Xenopodinae</taxon>
        <taxon>Xenopus</taxon>
        <taxon>Xenopus</taxon>
    </lineage>
</organism>
<dbReference type="SMART" id="SM00261">
    <property type="entry name" value="FU"/>
    <property type="match status" value="2"/>
</dbReference>
<dbReference type="InterPro" id="IPR018097">
    <property type="entry name" value="EGF_Ca-bd_CS"/>
</dbReference>
<dbReference type="PANTHER" id="PTHR24039:SF28">
    <property type="entry name" value="EGF-LIKE DOMAIN-CONTAINING PROTEIN"/>
    <property type="match status" value="1"/>
</dbReference>
<dbReference type="PROSITE" id="PS01187">
    <property type="entry name" value="EGF_CA"/>
    <property type="match status" value="1"/>
</dbReference>
<keyword evidence="3 10" id="KW-0245">EGF-like domain</keyword>
<dbReference type="SMART" id="SM00179">
    <property type="entry name" value="EGF_CA"/>
    <property type="match status" value="2"/>
</dbReference>
<feature type="region of interest" description="Disordered" evidence="11">
    <location>
        <begin position="339"/>
        <end position="361"/>
    </location>
</feature>
<evidence type="ECO:0000313" key="15">
    <source>
        <dbReference type="Proteomes" id="UP000694892"/>
    </source>
</evidence>
<feature type="domain" description="EGF-like" evidence="13">
    <location>
        <begin position="134"/>
        <end position="176"/>
    </location>
</feature>
<dbReference type="OrthoDB" id="19039at2759"/>
<keyword evidence="8 10" id="KW-1015">Disulfide bond</keyword>
<evidence type="ECO:0000256" key="7">
    <source>
        <dbReference type="ARBA" id="ARBA00022837"/>
    </source>
</evidence>
<comment type="caution">
    <text evidence="10">Lacks conserved residue(s) required for the propagation of feature annotation.</text>
</comment>
<dbReference type="InterPro" id="IPR001881">
    <property type="entry name" value="EGF-like_Ca-bd_dom"/>
</dbReference>
<evidence type="ECO:0000256" key="12">
    <source>
        <dbReference type="SAM" id="SignalP"/>
    </source>
</evidence>
<dbReference type="Gene3D" id="2.10.220.10">
    <property type="entry name" value="Hormone Receptor, Insulin-like Growth Factor Receptor 1, Chain A, domain 2"/>
    <property type="match status" value="1"/>
</dbReference>
<protein>
    <recommendedName>
        <fullName evidence="13">EGF-like domain-containing protein</fullName>
    </recommendedName>
</protein>
<dbReference type="Pfam" id="PF07645">
    <property type="entry name" value="EGF_CA"/>
    <property type="match status" value="2"/>
</dbReference>
<dbReference type="OMA" id="TGHFLIM"/>
<dbReference type="EMBL" id="CM004470">
    <property type="protein sequence ID" value="OCT89086.1"/>
    <property type="molecule type" value="Genomic_DNA"/>
</dbReference>
<feature type="disulfide bond" evidence="10">
    <location>
        <begin position="166"/>
        <end position="175"/>
    </location>
</feature>
<evidence type="ECO:0000256" key="11">
    <source>
        <dbReference type="SAM" id="MobiDB-lite"/>
    </source>
</evidence>
<dbReference type="SMART" id="SM00181">
    <property type="entry name" value="EGF"/>
    <property type="match status" value="3"/>
</dbReference>
<dbReference type="InterPro" id="IPR000152">
    <property type="entry name" value="EGF-type_Asp/Asn_hydroxyl_site"/>
</dbReference>
<evidence type="ECO:0000256" key="9">
    <source>
        <dbReference type="ARBA" id="ARBA00023180"/>
    </source>
</evidence>
<evidence type="ECO:0000313" key="14">
    <source>
        <dbReference type="EMBL" id="OCT89086.1"/>
    </source>
</evidence>
<dbReference type="AlphaFoldDB" id="A0A974HT85"/>
<name>A0A974HT85_XENLA</name>
<dbReference type="GO" id="GO:0005509">
    <property type="term" value="F:calcium ion binding"/>
    <property type="evidence" value="ECO:0007669"/>
    <property type="project" value="InterPro"/>
</dbReference>
<dbReference type="InterPro" id="IPR049883">
    <property type="entry name" value="NOTCH1_EGF-like"/>
</dbReference>
<dbReference type="KEGG" id="xla:734593"/>
<keyword evidence="6" id="KW-0256">Endoplasmic reticulum</keyword>
<dbReference type="PROSITE" id="PS00022">
    <property type="entry name" value="EGF_1"/>
    <property type="match status" value="1"/>
</dbReference>
<reference evidence="15" key="1">
    <citation type="journal article" date="2016" name="Nature">
        <title>Genome evolution in the allotetraploid frog Xenopus laevis.</title>
        <authorList>
            <person name="Session A.M."/>
            <person name="Uno Y."/>
            <person name="Kwon T."/>
            <person name="Chapman J.A."/>
            <person name="Toyoda A."/>
            <person name="Takahashi S."/>
            <person name="Fukui A."/>
            <person name="Hikosaka A."/>
            <person name="Suzuki A."/>
            <person name="Kondo M."/>
            <person name="van Heeringen S.J."/>
            <person name="Quigley I."/>
            <person name="Heinz S."/>
            <person name="Ogino H."/>
            <person name="Ochi H."/>
            <person name="Hellsten U."/>
            <person name="Lyons J.B."/>
            <person name="Simakov O."/>
            <person name="Putnam N."/>
            <person name="Stites J."/>
            <person name="Kuroki Y."/>
            <person name="Tanaka T."/>
            <person name="Michiue T."/>
            <person name="Watanabe M."/>
            <person name="Bogdanovic O."/>
            <person name="Lister R."/>
            <person name="Georgiou G."/>
            <person name="Paranjpe S.S."/>
            <person name="van Kruijsbergen I."/>
            <person name="Shu S."/>
            <person name="Carlson J."/>
            <person name="Kinoshita T."/>
            <person name="Ohta Y."/>
            <person name="Mawaribuchi S."/>
            <person name="Jenkins J."/>
            <person name="Grimwood J."/>
            <person name="Schmutz J."/>
            <person name="Mitros T."/>
            <person name="Mozaffari S.V."/>
            <person name="Suzuki Y."/>
            <person name="Haramoto Y."/>
            <person name="Yamamoto T.S."/>
            <person name="Takagi C."/>
            <person name="Heald R."/>
            <person name="Miller K."/>
            <person name="Haudenschild C."/>
            <person name="Kitzman J."/>
            <person name="Nakayama T."/>
            <person name="Izutsu Y."/>
            <person name="Robert J."/>
            <person name="Fortriede J."/>
            <person name="Burns K."/>
            <person name="Lotay V."/>
            <person name="Karimi K."/>
            <person name="Yasuoka Y."/>
            <person name="Dichmann D.S."/>
            <person name="Flajnik M.F."/>
            <person name="Houston D.W."/>
            <person name="Shendure J."/>
            <person name="DuPasquier L."/>
            <person name="Vize P.D."/>
            <person name="Zorn A.M."/>
            <person name="Ito M."/>
            <person name="Marcotte E.M."/>
            <person name="Wallingford J.B."/>
            <person name="Ito Y."/>
            <person name="Asashima M."/>
            <person name="Ueno N."/>
            <person name="Matsuda Y."/>
            <person name="Veenstra G.J."/>
            <person name="Fujiyama A."/>
            <person name="Harland R.M."/>
            <person name="Taira M."/>
            <person name="Rokhsar D.S."/>
        </authorList>
    </citation>
    <scope>NUCLEOTIDE SEQUENCE [LARGE SCALE GENOMIC DNA]</scope>
    <source>
        <strain evidence="15">J</strain>
    </source>
</reference>
<proteinExistence type="inferred from homology"/>
<feature type="compositionally biased region" description="Polar residues" evidence="11">
    <location>
        <begin position="346"/>
        <end position="355"/>
    </location>
</feature>
<evidence type="ECO:0000259" key="13">
    <source>
        <dbReference type="PROSITE" id="PS50026"/>
    </source>
</evidence>
<dbReference type="PROSITE" id="PS01186">
    <property type="entry name" value="EGF_2"/>
    <property type="match status" value="1"/>
</dbReference>
<dbReference type="PROSITE" id="PS50026">
    <property type="entry name" value="EGF_3"/>
    <property type="match status" value="2"/>
</dbReference>
<evidence type="ECO:0000256" key="3">
    <source>
        <dbReference type="ARBA" id="ARBA00022536"/>
    </source>
</evidence>
<evidence type="ECO:0000256" key="6">
    <source>
        <dbReference type="ARBA" id="ARBA00022824"/>
    </source>
</evidence>
<dbReference type="GO" id="GO:0005783">
    <property type="term" value="C:endoplasmic reticulum"/>
    <property type="evidence" value="ECO:0007669"/>
    <property type="project" value="UniProtKB-SubCell"/>
</dbReference>
<comment type="subcellular location">
    <subcellularLocation>
        <location evidence="1">Endoplasmic reticulum</location>
    </subcellularLocation>
</comment>
<dbReference type="PROSITE" id="PS00010">
    <property type="entry name" value="ASX_HYDROXYL"/>
    <property type="match status" value="1"/>
</dbReference>
<dbReference type="CDD" id="cd00064">
    <property type="entry name" value="FU"/>
    <property type="match status" value="2"/>
</dbReference>
<dbReference type="PROSITE" id="PS01248">
    <property type="entry name" value="EGF_LAM_1"/>
    <property type="match status" value="1"/>
</dbReference>
<keyword evidence="9" id="KW-0325">Glycoprotein</keyword>
<evidence type="ECO:0000256" key="2">
    <source>
        <dbReference type="ARBA" id="ARBA00005897"/>
    </source>
</evidence>
<keyword evidence="5" id="KW-0677">Repeat</keyword>
<feature type="domain" description="EGF-like" evidence="13">
    <location>
        <begin position="288"/>
        <end position="329"/>
    </location>
</feature>
<gene>
    <name evidence="14" type="ORF">XELAEV_18017704mg</name>
</gene>
<dbReference type="InterPro" id="IPR006212">
    <property type="entry name" value="Furin_repeat"/>
</dbReference>
<dbReference type="Proteomes" id="UP000694892">
    <property type="component" value="Chromosome 3L"/>
</dbReference>
<dbReference type="Pfam" id="PF11938">
    <property type="entry name" value="DUF3456"/>
    <property type="match status" value="2"/>
</dbReference>
<dbReference type="FunFam" id="2.10.25.10:FF:000038">
    <property type="entry name" value="Fibrillin 2"/>
    <property type="match status" value="1"/>
</dbReference>
<evidence type="ECO:0000256" key="10">
    <source>
        <dbReference type="PROSITE-ProRule" id="PRU00076"/>
    </source>
</evidence>
<feature type="signal peptide" evidence="12">
    <location>
        <begin position="1"/>
        <end position="24"/>
    </location>
</feature>
<keyword evidence="4 12" id="KW-0732">Signal</keyword>